<accession>A0ABR1GBT6</accession>
<dbReference type="Proteomes" id="UP001363151">
    <property type="component" value="Unassembled WGS sequence"/>
</dbReference>
<keyword evidence="2" id="KW-1185">Reference proteome</keyword>
<protein>
    <submittedName>
        <fullName evidence="1">Uncharacterized protein</fullName>
    </submittedName>
</protein>
<proteinExistence type="predicted"/>
<dbReference type="EMBL" id="JBBJCI010000035">
    <property type="protein sequence ID" value="KAK7253360.1"/>
    <property type="molecule type" value="Genomic_DNA"/>
</dbReference>
<reference evidence="1 2" key="1">
    <citation type="submission" date="2024-03" db="EMBL/GenBank/DDBJ databases">
        <title>Aureococcus anophagefferens CCMP1851 and Kratosvirus quantuckense: Draft genome of a second virus-susceptible host strain in the model system.</title>
        <authorList>
            <person name="Chase E."/>
            <person name="Truchon A.R."/>
            <person name="Schepens W."/>
            <person name="Wilhelm S.W."/>
        </authorList>
    </citation>
    <scope>NUCLEOTIDE SEQUENCE [LARGE SCALE GENOMIC DNA]</scope>
    <source>
        <strain evidence="1 2">CCMP1851</strain>
    </source>
</reference>
<evidence type="ECO:0000313" key="2">
    <source>
        <dbReference type="Proteomes" id="UP001363151"/>
    </source>
</evidence>
<comment type="caution">
    <text evidence="1">The sequence shown here is derived from an EMBL/GenBank/DDBJ whole genome shotgun (WGS) entry which is preliminary data.</text>
</comment>
<gene>
    <name evidence="1" type="ORF">SO694_00001557</name>
</gene>
<sequence length="256" mass="27339">MAALVDQVKGKRQQLAPSAESLDLRAMAAAQYANTDHDTDYGRLVQGQREVTHGDFGVDHIFYYLEGDEDKKPVKARSIPRIWRGPCAEKRAKQMRKPRVKSRTEKALADEWTSFVNDVNRERGHAVVEEEAAATPANAATASLWAWLAEALVGAAGAEGKVSFEVTRVDPLPGSDVDARRGAFAARLRVSYRATTALVTGEPVDAAGSSVVSLSLEPGAAAVDLAAKVWAKKGAAGVVFARLGGMREAALARAAE</sequence>
<organism evidence="1 2">
    <name type="scientific">Aureococcus anophagefferens</name>
    <name type="common">Harmful bloom alga</name>
    <dbReference type="NCBI Taxonomy" id="44056"/>
    <lineage>
        <taxon>Eukaryota</taxon>
        <taxon>Sar</taxon>
        <taxon>Stramenopiles</taxon>
        <taxon>Ochrophyta</taxon>
        <taxon>Pelagophyceae</taxon>
        <taxon>Pelagomonadales</taxon>
        <taxon>Pelagomonadaceae</taxon>
        <taxon>Aureococcus</taxon>
    </lineage>
</organism>
<name>A0ABR1GBT6_AURAN</name>
<evidence type="ECO:0000313" key="1">
    <source>
        <dbReference type="EMBL" id="KAK7253360.1"/>
    </source>
</evidence>